<dbReference type="STRING" id="1379870.SD10_20490"/>
<dbReference type="PANTHER" id="PTHR37299:SF1">
    <property type="entry name" value="STAGE 0 SPORULATION PROTEIN A HOMOLOG"/>
    <property type="match status" value="1"/>
</dbReference>
<dbReference type="PANTHER" id="PTHR37299">
    <property type="entry name" value="TRANSCRIPTIONAL REGULATOR-RELATED"/>
    <property type="match status" value="1"/>
</dbReference>
<dbReference type="GO" id="GO:0003677">
    <property type="term" value="F:DNA binding"/>
    <property type="evidence" value="ECO:0007669"/>
    <property type="project" value="InterPro"/>
</dbReference>
<dbReference type="EMBL" id="CP010429">
    <property type="protein sequence ID" value="AKD58680.1"/>
    <property type="molecule type" value="Genomic_DNA"/>
</dbReference>
<dbReference type="HOGENOM" id="CLU_159244_0_0_10"/>
<feature type="domain" description="HTH LytTR-type" evidence="1">
    <location>
        <begin position="18"/>
        <end position="113"/>
    </location>
</feature>
<dbReference type="InterPro" id="IPR046947">
    <property type="entry name" value="LytR-like"/>
</dbReference>
<dbReference type="InterPro" id="IPR007492">
    <property type="entry name" value="LytTR_DNA-bd_dom"/>
</dbReference>
<keyword evidence="3" id="KW-1185">Reference proteome</keyword>
<proteinExistence type="predicted"/>
<reference evidence="2 3" key="1">
    <citation type="journal article" date="2014" name="Curr. Microbiol.">
        <title>Spirosoma radiotolerans sp. nov., a gamma-radiation-resistant bacterium isolated from gamma ray-irradiated soil.</title>
        <authorList>
            <person name="Lee J.J."/>
            <person name="Srinivasan S."/>
            <person name="Lim S."/>
            <person name="Joe M."/>
            <person name="Im S."/>
            <person name="Bae S.I."/>
            <person name="Park K.R."/>
            <person name="Han J.H."/>
            <person name="Park S.H."/>
            <person name="Joo B.M."/>
            <person name="Park S.J."/>
            <person name="Kim M.K."/>
        </authorList>
    </citation>
    <scope>NUCLEOTIDE SEQUENCE [LARGE SCALE GENOMIC DNA]</scope>
    <source>
        <strain evidence="2 3">DG5A</strain>
    </source>
</reference>
<dbReference type="PROSITE" id="PS50930">
    <property type="entry name" value="HTH_LYTTR"/>
    <property type="match status" value="1"/>
</dbReference>
<protein>
    <submittedName>
        <fullName evidence="2">Response regulator receiver protein</fullName>
    </submittedName>
</protein>
<organism evidence="2 3">
    <name type="scientific">Spirosoma radiotolerans</name>
    <dbReference type="NCBI Taxonomy" id="1379870"/>
    <lineage>
        <taxon>Bacteria</taxon>
        <taxon>Pseudomonadati</taxon>
        <taxon>Bacteroidota</taxon>
        <taxon>Cytophagia</taxon>
        <taxon>Cytophagales</taxon>
        <taxon>Cytophagaceae</taxon>
        <taxon>Spirosoma</taxon>
    </lineage>
</organism>
<dbReference type="AlphaFoldDB" id="A0A0E4A1N4"/>
<accession>A0A0E4A1N4</accession>
<evidence type="ECO:0000313" key="2">
    <source>
        <dbReference type="EMBL" id="AKD58680.1"/>
    </source>
</evidence>
<dbReference type="KEGG" id="srd:SD10_20490"/>
<name>A0A0E4A1N4_9BACT</name>
<dbReference type="Gene3D" id="2.40.50.1020">
    <property type="entry name" value="LytTr DNA-binding domain"/>
    <property type="match status" value="1"/>
</dbReference>
<dbReference type="PATRIC" id="fig|1379870.5.peg.4413"/>
<dbReference type="SMART" id="SM00850">
    <property type="entry name" value="LytTR"/>
    <property type="match status" value="1"/>
</dbReference>
<evidence type="ECO:0000313" key="3">
    <source>
        <dbReference type="Proteomes" id="UP000033054"/>
    </source>
</evidence>
<dbReference type="Pfam" id="PF04397">
    <property type="entry name" value="LytTR"/>
    <property type="match status" value="1"/>
</dbReference>
<gene>
    <name evidence="2" type="ORF">SD10_20490</name>
</gene>
<dbReference type="Proteomes" id="UP000033054">
    <property type="component" value="Chromosome"/>
</dbReference>
<evidence type="ECO:0000259" key="1">
    <source>
        <dbReference type="PROSITE" id="PS50930"/>
    </source>
</evidence>
<dbReference type="GO" id="GO:0000156">
    <property type="term" value="F:phosphorelay response regulator activity"/>
    <property type="evidence" value="ECO:0007669"/>
    <property type="project" value="InterPro"/>
</dbReference>
<sequence length="118" mass="13911">MPAGALKMYVRTSGHLDLPVSDLMFLQATGNYSWLYWKDGQRMLMPRTLKYYVPQLPDNWFVRLHRNCIVNLHYIDRMERADPDKGGLVHLRSGAVLPVSRRRWFAVRRMLSKYAKSN</sequence>